<dbReference type="AlphaFoldDB" id="A0A4Y3WDG0"/>
<evidence type="ECO:0008006" key="5">
    <source>
        <dbReference type="Google" id="ProtNLM"/>
    </source>
</evidence>
<organism evidence="3 4">
    <name type="scientific">Nitrobacter winogradskyi</name>
    <name type="common">Nitrobacter agilis</name>
    <dbReference type="NCBI Taxonomy" id="913"/>
    <lineage>
        <taxon>Bacteria</taxon>
        <taxon>Pseudomonadati</taxon>
        <taxon>Pseudomonadota</taxon>
        <taxon>Alphaproteobacteria</taxon>
        <taxon>Hyphomicrobiales</taxon>
        <taxon>Nitrobacteraceae</taxon>
        <taxon>Nitrobacter</taxon>
    </lineage>
</organism>
<accession>A0A4Y3WDG0</accession>
<name>A0A4Y3WDG0_NITWI</name>
<evidence type="ECO:0000256" key="2">
    <source>
        <dbReference type="SAM" id="SignalP"/>
    </source>
</evidence>
<protein>
    <recommendedName>
        <fullName evidence="5">DUF5666 domain-containing protein</fullName>
    </recommendedName>
</protein>
<gene>
    <name evidence="3" type="ORF">NWI01_24400</name>
</gene>
<evidence type="ECO:0000313" key="4">
    <source>
        <dbReference type="Proteomes" id="UP000318825"/>
    </source>
</evidence>
<feature type="compositionally biased region" description="Basic and acidic residues" evidence="1">
    <location>
        <begin position="53"/>
        <end position="86"/>
    </location>
</feature>
<sequence>MILAKMILAASLFAIVGATASAQATPPTQQTPSAETRKGLVTVVNRLSGTITIREEQNDKGKEKEKENKDSDKDKDKTKDKDKDSADAEGVVTRFKIDLKLSESVHAGDKVKFSAKDGGDPKTSTDKTITKIEVE</sequence>
<feature type="chain" id="PRO_5021354445" description="DUF5666 domain-containing protein" evidence="2">
    <location>
        <begin position="25"/>
        <end position="135"/>
    </location>
</feature>
<keyword evidence="2" id="KW-0732">Signal</keyword>
<comment type="caution">
    <text evidence="3">The sequence shown here is derived from an EMBL/GenBank/DDBJ whole genome shotgun (WGS) entry which is preliminary data.</text>
</comment>
<evidence type="ECO:0000313" key="3">
    <source>
        <dbReference type="EMBL" id="GEC16548.1"/>
    </source>
</evidence>
<dbReference type="Proteomes" id="UP000318825">
    <property type="component" value="Unassembled WGS sequence"/>
</dbReference>
<evidence type="ECO:0000256" key="1">
    <source>
        <dbReference type="SAM" id="MobiDB-lite"/>
    </source>
</evidence>
<proteinExistence type="predicted"/>
<dbReference type="OrthoDB" id="8265725at2"/>
<feature type="signal peptide" evidence="2">
    <location>
        <begin position="1"/>
        <end position="24"/>
    </location>
</feature>
<feature type="region of interest" description="Disordered" evidence="1">
    <location>
        <begin position="51"/>
        <end position="87"/>
    </location>
</feature>
<feature type="region of interest" description="Disordered" evidence="1">
    <location>
        <begin position="108"/>
        <end position="135"/>
    </location>
</feature>
<reference evidence="3 4" key="1">
    <citation type="submission" date="2019-06" db="EMBL/GenBank/DDBJ databases">
        <title>Whole genome shotgun sequence of Nitrobacter winogradskyi NBRC 14297.</title>
        <authorList>
            <person name="Hosoyama A."/>
            <person name="Uohara A."/>
            <person name="Ohji S."/>
            <person name="Ichikawa N."/>
        </authorList>
    </citation>
    <scope>NUCLEOTIDE SEQUENCE [LARGE SCALE GENOMIC DNA]</scope>
    <source>
        <strain evidence="3 4">NBRC 14297</strain>
    </source>
</reference>
<dbReference type="EMBL" id="BJNF01000068">
    <property type="protein sequence ID" value="GEC16548.1"/>
    <property type="molecule type" value="Genomic_DNA"/>
</dbReference>